<dbReference type="InterPro" id="IPR012000">
    <property type="entry name" value="Thiamin_PyroP_enz_cen_dom"/>
</dbReference>
<dbReference type="EMBL" id="FRCS01000016">
    <property type="protein sequence ID" value="SHN46553.1"/>
    <property type="molecule type" value="Genomic_DNA"/>
</dbReference>
<dbReference type="RefSeq" id="WP_073263637.1">
    <property type="nucleotide sequence ID" value="NZ_FRCS01000016.1"/>
</dbReference>
<dbReference type="STRING" id="134849.SAMN05443668_11689"/>
<dbReference type="InterPro" id="IPR029061">
    <property type="entry name" value="THDP-binding"/>
</dbReference>
<dbReference type="Gene3D" id="3.40.50.970">
    <property type="match status" value="1"/>
</dbReference>
<protein>
    <submittedName>
        <fullName evidence="3">Thiamine pyrophosphate enzyme, central domain</fullName>
    </submittedName>
</protein>
<dbReference type="GO" id="GO:0000287">
    <property type="term" value="F:magnesium ion binding"/>
    <property type="evidence" value="ECO:0007669"/>
    <property type="project" value="InterPro"/>
</dbReference>
<keyword evidence="4" id="KW-1185">Reference proteome</keyword>
<dbReference type="GO" id="GO:0050660">
    <property type="term" value="F:flavin adenine dinucleotide binding"/>
    <property type="evidence" value="ECO:0007669"/>
    <property type="project" value="TreeGrafter"/>
</dbReference>
<dbReference type="Pfam" id="PF00205">
    <property type="entry name" value="TPP_enzyme_M"/>
    <property type="match status" value="1"/>
</dbReference>
<dbReference type="Proteomes" id="UP000184440">
    <property type="component" value="Unassembled WGS sequence"/>
</dbReference>
<dbReference type="PANTHER" id="PTHR18968:SF129">
    <property type="entry name" value="ACETOLACTATE SYNTHASE"/>
    <property type="match status" value="1"/>
</dbReference>
<organism evidence="3 4">
    <name type="scientific">Cryptosporangium aurantiacum</name>
    <dbReference type="NCBI Taxonomy" id="134849"/>
    <lineage>
        <taxon>Bacteria</taxon>
        <taxon>Bacillati</taxon>
        <taxon>Actinomycetota</taxon>
        <taxon>Actinomycetes</taxon>
        <taxon>Cryptosporangiales</taxon>
        <taxon>Cryptosporangiaceae</taxon>
        <taxon>Cryptosporangium</taxon>
    </lineage>
</organism>
<name>A0A1M7RJR6_9ACTN</name>
<dbReference type="GO" id="GO:0005948">
    <property type="term" value="C:acetolactate synthase complex"/>
    <property type="evidence" value="ECO:0007669"/>
    <property type="project" value="TreeGrafter"/>
</dbReference>
<comment type="similarity">
    <text evidence="1">Belongs to the TPP enzyme family.</text>
</comment>
<dbReference type="SUPFAM" id="SSF52518">
    <property type="entry name" value="Thiamin diphosphate-binding fold (THDP-binding)"/>
    <property type="match status" value="1"/>
</dbReference>
<dbReference type="SUPFAM" id="SSF52467">
    <property type="entry name" value="DHS-like NAD/FAD-binding domain"/>
    <property type="match status" value="1"/>
</dbReference>
<dbReference type="GO" id="GO:0009099">
    <property type="term" value="P:L-valine biosynthetic process"/>
    <property type="evidence" value="ECO:0007669"/>
    <property type="project" value="TreeGrafter"/>
</dbReference>
<dbReference type="AlphaFoldDB" id="A0A1M7RJR6"/>
<dbReference type="OrthoDB" id="3207346at2"/>
<evidence type="ECO:0000313" key="4">
    <source>
        <dbReference type="Proteomes" id="UP000184440"/>
    </source>
</evidence>
<accession>A0A1M7RJR6</accession>
<dbReference type="GO" id="GO:0030976">
    <property type="term" value="F:thiamine pyrophosphate binding"/>
    <property type="evidence" value="ECO:0007669"/>
    <property type="project" value="InterPro"/>
</dbReference>
<dbReference type="InterPro" id="IPR029035">
    <property type="entry name" value="DHS-like_NAD/FAD-binding_dom"/>
</dbReference>
<reference evidence="3 4" key="1">
    <citation type="submission" date="2016-11" db="EMBL/GenBank/DDBJ databases">
        <authorList>
            <person name="Jaros S."/>
            <person name="Januszkiewicz K."/>
            <person name="Wedrychowicz H."/>
        </authorList>
    </citation>
    <scope>NUCLEOTIDE SEQUENCE [LARGE SCALE GENOMIC DNA]</scope>
    <source>
        <strain evidence="3 4">DSM 46144</strain>
    </source>
</reference>
<evidence type="ECO:0000313" key="3">
    <source>
        <dbReference type="EMBL" id="SHN46553.1"/>
    </source>
</evidence>
<dbReference type="GO" id="GO:0003984">
    <property type="term" value="F:acetolactate synthase activity"/>
    <property type="evidence" value="ECO:0007669"/>
    <property type="project" value="TreeGrafter"/>
</dbReference>
<proteinExistence type="inferred from homology"/>
<dbReference type="InterPro" id="IPR045229">
    <property type="entry name" value="TPP_enz"/>
</dbReference>
<feature type="domain" description="Thiamine pyrophosphate enzyme central" evidence="2">
    <location>
        <begin position="155"/>
        <end position="240"/>
    </location>
</feature>
<dbReference type="Gene3D" id="3.40.50.1220">
    <property type="entry name" value="TPP-binding domain"/>
    <property type="match status" value="1"/>
</dbReference>
<sequence length="455" mass="47061">MAETASPPVAAETVAGRLWRVLRQAGVRAVYGDADRGLPVTARAPAALAPVLVAAHRRVHRELAASWVDGVLTIGAPAGGPAAAEVPPACPPEGWVVLLDEPERVPDLVALGVDAAAAGRYLAIRVDLDLAGPAGELRDPGPAEAPPTAPPEDHLARLAAAQRPVVLAGPGVITAGAVPALHAFATAGQVGVLNTWGAKGIFPWQSPHHWATIGLQRDDFRLAGLADADLIVAVGLDPDESPAERWQLAPSLTLAPDRLGALAHEWRRAAGLPPMPPLRHRLAEATQSGWTVRTGPLPPSRVTMTYGEIAARGGLVAADPGTAGFWVARTVGTTLLDTVIVPGHRVPPGFAVAAALVARIPSPARPVLAVLDDPAAGRVGELLELAASLGLPVPVEVWTDDGPAPDAEPHAARLRGAVYGDAPAVLPLRTDARWLARMTDVAGPVIAWNDRSTHP</sequence>
<evidence type="ECO:0000256" key="1">
    <source>
        <dbReference type="ARBA" id="ARBA00007812"/>
    </source>
</evidence>
<gene>
    <name evidence="3" type="ORF">SAMN05443668_11689</name>
</gene>
<dbReference type="GO" id="GO:0009097">
    <property type="term" value="P:isoleucine biosynthetic process"/>
    <property type="evidence" value="ECO:0007669"/>
    <property type="project" value="TreeGrafter"/>
</dbReference>
<evidence type="ECO:0000259" key="2">
    <source>
        <dbReference type="Pfam" id="PF00205"/>
    </source>
</evidence>
<dbReference type="PANTHER" id="PTHR18968">
    <property type="entry name" value="THIAMINE PYROPHOSPHATE ENZYMES"/>
    <property type="match status" value="1"/>
</dbReference>